<organism evidence="1 2">
    <name type="scientific">Treponema bryantii</name>
    <dbReference type="NCBI Taxonomy" id="163"/>
    <lineage>
        <taxon>Bacteria</taxon>
        <taxon>Pseudomonadati</taxon>
        <taxon>Spirochaetota</taxon>
        <taxon>Spirochaetia</taxon>
        <taxon>Spirochaetales</taxon>
        <taxon>Treponemataceae</taxon>
        <taxon>Treponema</taxon>
    </lineage>
</organism>
<dbReference type="OrthoDB" id="360325at2"/>
<keyword evidence="2" id="KW-1185">Reference proteome</keyword>
<gene>
    <name evidence="1" type="ORF">SAMN04487775_10722</name>
</gene>
<name>A0A1I3LJF7_9SPIR</name>
<dbReference type="EMBL" id="FORI01000007">
    <property type="protein sequence ID" value="SFI84881.1"/>
    <property type="molecule type" value="Genomic_DNA"/>
</dbReference>
<protein>
    <submittedName>
        <fullName evidence="1">Uncharacterized protein</fullName>
    </submittedName>
</protein>
<proteinExistence type="predicted"/>
<evidence type="ECO:0000313" key="2">
    <source>
        <dbReference type="Proteomes" id="UP000182737"/>
    </source>
</evidence>
<dbReference type="Proteomes" id="UP000182737">
    <property type="component" value="Unassembled WGS sequence"/>
</dbReference>
<accession>A0A1I3LJF7</accession>
<dbReference type="AlphaFoldDB" id="A0A1I3LJF7"/>
<reference evidence="2" key="1">
    <citation type="submission" date="2016-10" db="EMBL/GenBank/DDBJ databases">
        <authorList>
            <person name="Varghese N."/>
            <person name="Submissions S."/>
        </authorList>
    </citation>
    <scope>NUCLEOTIDE SEQUENCE [LARGE SCALE GENOMIC DNA]</scope>
    <source>
        <strain evidence="2">XBD1002</strain>
    </source>
</reference>
<dbReference type="RefSeq" id="WP_143090536.1">
    <property type="nucleotide sequence ID" value="NZ_FORI01000007.1"/>
</dbReference>
<evidence type="ECO:0000313" key="1">
    <source>
        <dbReference type="EMBL" id="SFI84881.1"/>
    </source>
</evidence>
<sequence>MNENYEPCMEINEIIYHISGKFWKKAYDALLLKQKTYAPGQELPVRQAISELRKDIRALAKENGLKCNAFSHNEHFYMSLVPYPIYIGIECETGDFSISAPHISTKHFTHSEYKSGIKWIQDYIDIDIKPLTEKTKAARKKFYLNTKTAEIVSTSIKALCETILGKKGLQYKLKQNRLKSDLTLVARDKTVYAVEIYHKPFSRDSSILINLLNNLHEESIEDVLCSSIVQNYDQEIQELLDEVAAEEVLV</sequence>